<proteinExistence type="inferred from homology"/>
<protein>
    <recommendedName>
        <fullName evidence="7">Pre-mRNA-splicing factor 38</fullName>
    </recommendedName>
</protein>
<sequence length="77" mass="9140">SSQYFKSALYEKKTYHEVVDEIYYRVKHLEPWEKGSRKTSGLTGMCGGQGYIWIWVKKFYFYDISKAHSTLTLFLLS</sequence>
<evidence type="ECO:0000313" key="9">
    <source>
        <dbReference type="Proteomes" id="UP000663866"/>
    </source>
</evidence>
<dbReference type="Pfam" id="PF03371">
    <property type="entry name" value="PRP38"/>
    <property type="match status" value="1"/>
</dbReference>
<keyword evidence="6 7" id="KW-0539">Nucleus</keyword>
<keyword evidence="3 7" id="KW-0507">mRNA processing</keyword>
<feature type="non-terminal residue" evidence="8">
    <location>
        <position position="77"/>
    </location>
</feature>
<organism evidence="8 9">
    <name type="scientific">Rotaria magnacalcarata</name>
    <dbReference type="NCBI Taxonomy" id="392030"/>
    <lineage>
        <taxon>Eukaryota</taxon>
        <taxon>Metazoa</taxon>
        <taxon>Spiralia</taxon>
        <taxon>Gnathifera</taxon>
        <taxon>Rotifera</taxon>
        <taxon>Eurotatoria</taxon>
        <taxon>Bdelloidea</taxon>
        <taxon>Philodinida</taxon>
        <taxon>Philodinidae</taxon>
        <taxon>Rotaria</taxon>
    </lineage>
</organism>
<dbReference type="Proteomes" id="UP000663866">
    <property type="component" value="Unassembled WGS sequence"/>
</dbReference>
<comment type="subcellular location">
    <subcellularLocation>
        <location evidence="1 7">Nucleus</location>
    </subcellularLocation>
</comment>
<dbReference type="GO" id="GO:0005681">
    <property type="term" value="C:spliceosomal complex"/>
    <property type="evidence" value="ECO:0007669"/>
    <property type="project" value="UniProtKB-KW"/>
</dbReference>
<dbReference type="GO" id="GO:0000398">
    <property type="term" value="P:mRNA splicing, via spliceosome"/>
    <property type="evidence" value="ECO:0007669"/>
    <property type="project" value="UniProtKB-UniRule"/>
</dbReference>
<comment type="function">
    <text evidence="7">Required for pre-mRNA splicing.</text>
</comment>
<evidence type="ECO:0000256" key="2">
    <source>
        <dbReference type="ARBA" id="ARBA00006164"/>
    </source>
</evidence>
<evidence type="ECO:0000256" key="3">
    <source>
        <dbReference type="ARBA" id="ARBA00022664"/>
    </source>
</evidence>
<keyword evidence="5 7" id="KW-0508">mRNA splicing</keyword>
<keyword evidence="9" id="KW-1185">Reference proteome</keyword>
<evidence type="ECO:0000256" key="5">
    <source>
        <dbReference type="ARBA" id="ARBA00023187"/>
    </source>
</evidence>
<reference evidence="8" key="1">
    <citation type="submission" date="2021-02" db="EMBL/GenBank/DDBJ databases">
        <authorList>
            <person name="Nowell W R."/>
        </authorList>
    </citation>
    <scope>NUCLEOTIDE SEQUENCE</scope>
</reference>
<comment type="similarity">
    <text evidence="2 7">Belongs to the PRP38 family.</text>
</comment>
<dbReference type="InterPro" id="IPR005037">
    <property type="entry name" value="PRP38"/>
</dbReference>
<accession>A0A820ZJH1</accession>
<evidence type="ECO:0000256" key="1">
    <source>
        <dbReference type="ARBA" id="ARBA00004123"/>
    </source>
</evidence>
<keyword evidence="4 7" id="KW-0747">Spliceosome</keyword>
<feature type="non-terminal residue" evidence="8">
    <location>
        <position position="1"/>
    </location>
</feature>
<dbReference type="PANTHER" id="PTHR23142">
    <property type="entry name" value="PRE-MRNA-SPLICING FACTOR 38A-RELATED"/>
    <property type="match status" value="1"/>
</dbReference>
<name>A0A820ZJH1_9BILA</name>
<evidence type="ECO:0000256" key="6">
    <source>
        <dbReference type="ARBA" id="ARBA00023242"/>
    </source>
</evidence>
<dbReference type="AlphaFoldDB" id="A0A820ZJH1"/>
<comment type="caution">
    <text evidence="8">The sequence shown here is derived from an EMBL/GenBank/DDBJ whole genome shotgun (WGS) entry which is preliminary data.</text>
</comment>
<dbReference type="EMBL" id="CAJOBG010062603">
    <property type="protein sequence ID" value="CAF4558247.1"/>
    <property type="molecule type" value="Genomic_DNA"/>
</dbReference>
<evidence type="ECO:0000256" key="7">
    <source>
        <dbReference type="RuleBase" id="RU367025"/>
    </source>
</evidence>
<gene>
    <name evidence="8" type="ORF">OVN521_LOCUS43537</name>
</gene>
<evidence type="ECO:0000256" key="4">
    <source>
        <dbReference type="ARBA" id="ARBA00022728"/>
    </source>
</evidence>
<evidence type="ECO:0000313" key="8">
    <source>
        <dbReference type="EMBL" id="CAF4558247.1"/>
    </source>
</evidence>